<gene>
    <name evidence="1" type="ORF">AWI28_15200</name>
</gene>
<name>A0A0X4ET62_9ENTR</name>
<evidence type="ECO:0000313" key="2">
    <source>
        <dbReference type="Proteomes" id="UP000064715"/>
    </source>
</evidence>
<protein>
    <submittedName>
        <fullName evidence="1">Uncharacterized protein</fullName>
    </submittedName>
</protein>
<dbReference type="RefSeq" id="WP_059310899.1">
    <property type="nucleotide sequence ID" value="NZ_LRCR01000010.1"/>
</dbReference>
<keyword evidence="2" id="KW-1185">Reference proteome</keyword>
<organism evidence="1 2">
    <name type="scientific">Enterobacter genomosp. O</name>
    <dbReference type="NCBI Taxonomy" id="2364150"/>
    <lineage>
        <taxon>Bacteria</taxon>
        <taxon>Pseudomonadati</taxon>
        <taxon>Pseudomonadota</taxon>
        <taxon>Gammaproteobacteria</taxon>
        <taxon>Enterobacterales</taxon>
        <taxon>Enterobacteriaceae</taxon>
        <taxon>Enterobacter</taxon>
        <taxon>Enterobacter cloacae complex</taxon>
        <taxon>Enterobacter cloacae complex clade O</taxon>
    </lineage>
</organism>
<accession>A0A0X4ET62</accession>
<reference evidence="2" key="1">
    <citation type="submission" date="2016-01" db="EMBL/GenBank/DDBJ databases">
        <title>WGS of SAMN04407783.</title>
        <authorList>
            <person name="Adams M."/>
            <person name="Sutton G."/>
            <person name="Nelson K."/>
            <person name="Thaden J."/>
            <person name="Fowler V."/>
            <person name="Mccorrison J."/>
            <person name="Sanka R."/>
            <person name="Brinkac L."/>
            <person name="Nierman W."/>
        </authorList>
    </citation>
    <scope>NUCLEOTIDE SEQUENCE [LARGE SCALE GENOMIC DNA]</scope>
    <source>
        <strain evidence="2">GN04363</strain>
    </source>
</reference>
<proteinExistence type="predicted"/>
<dbReference type="OrthoDB" id="6631560at2"/>
<dbReference type="EMBL" id="LRCR01000010">
    <property type="protein sequence ID" value="KUQ84832.1"/>
    <property type="molecule type" value="Genomic_DNA"/>
</dbReference>
<evidence type="ECO:0000313" key="1">
    <source>
        <dbReference type="EMBL" id="KUQ84832.1"/>
    </source>
</evidence>
<sequence length="372" mass="42842">MKEKSYTPFMSSGAQKKINDGTWEVMGLTVRERRTGRIVANLKTVTNESESGYTPAMFLALNDQIICSQRLLSEHVRQVYQRLNAGQFRIEDKLDLMIDTNFGALQGEIFYHFSRFETLRTDNSDAAERFLESAGLLASRLSGMIDPLVKNYLDQVEVTSGSQTMKYSEYLATPMNERLYMSVRALKYPAFNNTWCHILIDGLIELFNELNIVSVCFNQELFMGYRTSLEALHGKLFSLLDNLVRGVKLYEMSSSSPNRHTFHDYRFQVFSRDTNGEWIRENEAERLEKYWDSFNRDNLAVTDFPRAENSFENPIRDPELYQAVSLVLDLMDKISDLLCRSEQLEEGGIDDTEALQLLAEKIFRAPKSIPAP</sequence>
<comment type="caution">
    <text evidence="1">The sequence shown here is derived from an EMBL/GenBank/DDBJ whole genome shotgun (WGS) entry which is preliminary data.</text>
</comment>
<dbReference type="Proteomes" id="UP000064715">
    <property type="component" value="Unassembled WGS sequence"/>
</dbReference>
<dbReference type="AlphaFoldDB" id="A0A0X4ET62"/>